<dbReference type="InterPro" id="IPR028956">
    <property type="entry name" value="Imm51"/>
</dbReference>
<dbReference type="Proteomes" id="UP000649345">
    <property type="component" value="Unassembled WGS sequence"/>
</dbReference>
<dbReference type="EMBL" id="JACOOR010000008">
    <property type="protein sequence ID" value="MBC5660813.1"/>
    <property type="molecule type" value="Genomic_DNA"/>
</dbReference>
<dbReference type="RefSeq" id="WP_117471906.1">
    <property type="nucleotide sequence ID" value="NZ_JACOOR010000008.1"/>
</dbReference>
<sequence>MKDLCQYGNRPEDEWEILPWIPDLRPPFKIWVKPEQIAPFFLIPHHPYAISLLLKISDGFRTEEFRRLGLIGSSKDWEQLVRGVIQEFEESNSGVDLFHFDSDEDVFCVYSQYIDDLMLLSKMIRAACDDVKAMRTYLGIGEVEHEK</sequence>
<reference evidence="1" key="1">
    <citation type="submission" date="2020-08" db="EMBL/GenBank/DDBJ databases">
        <title>Genome public.</title>
        <authorList>
            <person name="Liu C."/>
            <person name="Sun Q."/>
        </authorList>
    </citation>
    <scope>NUCLEOTIDE SEQUENCE</scope>
    <source>
        <strain evidence="1">NSJ-68</strain>
    </source>
</reference>
<keyword evidence="2" id="KW-1185">Reference proteome</keyword>
<dbReference type="AlphaFoldDB" id="A0A923LDX6"/>
<accession>A0A923LDX6</accession>
<gene>
    <name evidence="1" type="ORF">H8S44_13685</name>
</gene>
<organism evidence="1 2">
    <name type="scientific">Anaerosacchariphilus hominis</name>
    <dbReference type="NCBI Taxonomy" id="2763017"/>
    <lineage>
        <taxon>Bacteria</taxon>
        <taxon>Bacillati</taxon>
        <taxon>Bacillota</taxon>
        <taxon>Clostridia</taxon>
        <taxon>Lachnospirales</taxon>
        <taxon>Lachnospiraceae</taxon>
        <taxon>Anaerosacchariphilus</taxon>
    </lineage>
</organism>
<protein>
    <submittedName>
        <fullName evidence="1">Uncharacterized protein</fullName>
    </submittedName>
</protein>
<proteinExistence type="predicted"/>
<comment type="caution">
    <text evidence="1">The sequence shown here is derived from an EMBL/GenBank/DDBJ whole genome shotgun (WGS) entry which is preliminary data.</text>
</comment>
<name>A0A923LDX6_9FIRM</name>
<evidence type="ECO:0000313" key="2">
    <source>
        <dbReference type="Proteomes" id="UP000649345"/>
    </source>
</evidence>
<evidence type="ECO:0000313" key="1">
    <source>
        <dbReference type="EMBL" id="MBC5660813.1"/>
    </source>
</evidence>
<dbReference type="Pfam" id="PF15595">
    <property type="entry name" value="Imm51"/>
    <property type="match status" value="1"/>
</dbReference>